<sequence length="501" mass="56359">MKRIFASSFIILMLAISACSNGQAVPTKPSAIAKPSATEATIKPTEAEIPEKPEVPEPWTPAAETLVKIPYESRRFVISNGIDIRIVEENLSTDGTEILSLSNSLSGFRDTGIEKKLNEEIKNNLIMISDEVKAEALASTGNAEQRIVRMQLSTNVIYSCTNVMFVEFFAYAEYPELGGISYVQKFNSVGYDLNTGKKLELSDLFRKDFNHVKYLNDKILMFIIENNYDDPDSGFLSGPFKGIREDQSFSFDLSGVKIIIDEKNDEFVSLGYPLTIVIPLREIGDSLAIFDRFMVGEETLFLKEGTRKLLPNIVEYRLENVFEDFSEAHAVNITTGRFYGISDSALLERLNGLSSSKLDAEGFLTKAKAYNEVEPDKYYGSMNHDVQIMMNKGGFLSIVFMDLIYELGKENISRKFVNIDMTEGKDMLLKDVFIEGFDYAGKILDTAGLNKDVASVQENDFYFDEDGIYVTIFQNDENLGVLNSWIPFEDLGFENISIYSE</sequence>
<proteinExistence type="predicted"/>
<dbReference type="EMBL" id="JAGGKC010000021">
    <property type="protein sequence ID" value="MBP1919961.1"/>
    <property type="molecule type" value="Genomic_DNA"/>
</dbReference>
<comment type="caution">
    <text evidence="2">The sequence shown here is derived from an EMBL/GenBank/DDBJ whole genome shotgun (WGS) entry which is preliminary data.</text>
</comment>
<reference evidence="2 3" key="1">
    <citation type="submission" date="2021-03" db="EMBL/GenBank/DDBJ databases">
        <title>Genomic Encyclopedia of Type Strains, Phase IV (KMG-IV): sequencing the most valuable type-strain genomes for metagenomic binning, comparative biology and taxonomic classification.</title>
        <authorList>
            <person name="Goeker M."/>
        </authorList>
    </citation>
    <scope>NUCLEOTIDE SEQUENCE [LARGE SCALE GENOMIC DNA]</scope>
    <source>
        <strain evidence="2 3">DSM 6139</strain>
    </source>
</reference>
<feature type="chain" id="PRO_5047408334" description="DUF3298 domain-containing protein" evidence="1">
    <location>
        <begin position="25"/>
        <end position="501"/>
    </location>
</feature>
<keyword evidence="1" id="KW-0732">Signal</keyword>
<dbReference type="Proteomes" id="UP001519271">
    <property type="component" value="Unassembled WGS sequence"/>
</dbReference>
<organism evidence="2 3">
    <name type="scientific">Youngiibacter multivorans</name>
    <dbReference type="NCBI Taxonomy" id="937251"/>
    <lineage>
        <taxon>Bacteria</taxon>
        <taxon>Bacillati</taxon>
        <taxon>Bacillota</taxon>
        <taxon>Clostridia</taxon>
        <taxon>Eubacteriales</taxon>
        <taxon>Clostridiaceae</taxon>
        <taxon>Youngiibacter</taxon>
    </lineage>
</organism>
<evidence type="ECO:0000256" key="1">
    <source>
        <dbReference type="SAM" id="SignalP"/>
    </source>
</evidence>
<name>A0ABS4G602_9CLOT</name>
<feature type="signal peptide" evidence="1">
    <location>
        <begin position="1"/>
        <end position="24"/>
    </location>
</feature>
<evidence type="ECO:0008006" key="4">
    <source>
        <dbReference type="Google" id="ProtNLM"/>
    </source>
</evidence>
<dbReference type="PROSITE" id="PS51257">
    <property type="entry name" value="PROKAR_LIPOPROTEIN"/>
    <property type="match status" value="1"/>
</dbReference>
<dbReference type="RefSeq" id="WP_209460145.1">
    <property type="nucleotide sequence ID" value="NZ_JAGGKC010000021.1"/>
</dbReference>
<keyword evidence="3" id="KW-1185">Reference proteome</keyword>
<evidence type="ECO:0000313" key="2">
    <source>
        <dbReference type="EMBL" id="MBP1919961.1"/>
    </source>
</evidence>
<gene>
    <name evidence="2" type="ORF">J2Z34_002457</name>
</gene>
<evidence type="ECO:0000313" key="3">
    <source>
        <dbReference type="Proteomes" id="UP001519271"/>
    </source>
</evidence>
<accession>A0ABS4G602</accession>
<protein>
    <recommendedName>
        <fullName evidence="4">DUF3298 domain-containing protein</fullName>
    </recommendedName>
</protein>